<dbReference type="Pfam" id="PF07690">
    <property type="entry name" value="MFS_1"/>
    <property type="match status" value="1"/>
</dbReference>
<dbReference type="SUPFAM" id="SSF103473">
    <property type="entry name" value="MFS general substrate transporter"/>
    <property type="match status" value="1"/>
</dbReference>
<evidence type="ECO:0000256" key="1">
    <source>
        <dbReference type="SAM" id="MobiDB-lite"/>
    </source>
</evidence>
<dbReference type="InterPro" id="IPR011701">
    <property type="entry name" value="MFS"/>
</dbReference>
<dbReference type="EMBL" id="HBGY01023350">
    <property type="protein sequence ID" value="CAD9594973.1"/>
    <property type="molecule type" value="Transcribed_RNA"/>
</dbReference>
<feature type="transmembrane region" description="Helical" evidence="2">
    <location>
        <begin position="144"/>
        <end position="163"/>
    </location>
</feature>
<feature type="compositionally biased region" description="Basic and acidic residues" evidence="1">
    <location>
        <begin position="322"/>
        <end position="331"/>
    </location>
</feature>
<name>A0A7S2PEL0_9STRA</name>
<feature type="transmembrane region" description="Helical" evidence="2">
    <location>
        <begin position="200"/>
        <end position="222"/>
    </location>
</feature>
<feature type="transmembrane region" description="Helical" evidence="2">
    <location>
        <begin position="169"/>
        <end position="188"/>
    </location>
</feature>
<evidence type="ECO:0008006" key="4">
    <source>
        <dbReference type="Google" id="ProtNLM"/>
    </source>
</evidence>
<organism evidence="3">
    <name type="scientific">Leptocylindrus danicus</name>
    <dbReference type="NCBI Taxonomy" id="163516"/>
    <lineage>
        <taxon>Eukaryota</taxon>
        <taxon>Sar</taxon>
        <taxon>Stramenopiles</taxon>
        <taxon>Ochrophyta</taxon>
        <taxon>Bacillariophyta</taxon>
        <taxon>Coscinodiscophyceae</taxon>
        <taxon>Chaetocerotophycidae</taxon>
        <taxon>Leptocylindrales</taxon>
        <taxon>Leptocylindraceae</taxon>
        <taxon>Leptocylindrus</taxon>
    </lineage>
</organism>
<feature type="transmembrane region" description="Helical" evidence="2">
    <location>
        <begin position="264"/>
        <end position="284"/>
    </location>
</feature>
<feature type="transmembrane region" description="Helical" evidence="2">
    <location>
        <begin position="476"/>
        <end position="498"/>
    </location>
</feature>
<feature type="transmembrane region" description="Helical" evidence="2">
    <location>
        <begin position="234"/>
        <end position="252"/>
    </location>
</feature>
<feature type="transmembrane region" description="Helical" evidence="2">
    <location>
        <begin position="290"/>
        <end position="312"/>
    </location>
</feature>
<dbReference type="AlphaFoldDB" id="A0A7S2PEL0"/>
<keyword evidence="2" id="KW-0812">Transmembrane</keyword>
<gene>
    <name evidence="3" type="ORF">LDAN0321_LOCUS14689</name>
</gene>
<evidence type="ECO:0000313" key="3">
    <source>
        <dbReference type="EMBL" id="CAD9594973.1"/>
    </source>
</evidence>
<sequence>MRYYFIHNSTTTTKQNRQHVTVTLQLLIISILLLFDCVTPASSFPNSSASGVRRQMIQQTDNDNAKTLMMSRHHRGGALQMAESSMSASVLNGNHRQRQRQRVLVSSGADELRRSNAAHTATTTLLQKWIRAIQMRKIDASVSVAYFLSMACLGSIVVLLPTISELPPSAPMTISSLATIGGAIGKFINGFVCQTIGCSTCAVVYLLGLSCFSLAFSHATTIRTLALCGAGMEFAHSIMWTSFAVILSTHYGSDGIGLARGMTAMALSSSAASLFVKCFVGPVLLKVADWRVMAKLGAASAFVGCLVVHFMLRNVDVEKNNHDHDFKKDEQNDNQSNSFRKKKKTTVSGASEQKANTIRASLQAVVRNKLFWYAGGAQGFATLARSSDKILGVFYRDCTGVPAYLSGGLTCSVTLGLMHGLTTSRTGDFVDAPDLKHKQAFVRTRYIRTVSATLLLALLAIASNTVRSSSTSNPNILLTIVTAVSSGVLASSIAWPFYQLPAMFSMAFGANKAVFLSFVDGMGFLWSSPVWAAAGWLVQNNVLGCGWAVAWGCLAVLLGVGGVLSFKAIDGHYYAAADADA</sequence>
<protein>
    <recommendedName>
        <fullName evidence="4">Major facilitator superfamily (MFS) profile domain-containing protein</fullName>
    </recommendedName>
</protein>
<proteinExistence type="predicted"/>
<evidence type="ECO:0000256" key="2">
    <source>
        <dbReference type="SAM" id="Phobius"/>
    </source>
</evidence>
<dbReference type="InterPro" id="IPR036259">
    <property type="entry name" value="MFS_trans_sf"/>
</dbReference>
<reference evidence="3" key="1">
    <citation type="submission" date="2021-01" db="EMBL/GenBank/DDBJ databases">
        <authorList>
            <person name="Corre E."/>
            <person name="Pelletier E."/>
            <person name="Niang G."/>
            <person name="Scheremetjew M."/>
            <person name="Finn R."/>
            <person name="Kale V."/>
            <person name="Holt S."/>
            <person name="Cochrane G."/>
            <person name="Meng A."/>
            <person name="Brown T."/>
            <person name="Cohen L."/>
        </authorList>
    </citation>
    <scope>NUCLEOTIDE SEQUENCE</scope>
    <source>
        <strain evidence="3">B650</strain>
    </source>
</reference>
<feature type="transmembrane region" description="Helical" evidence="2">
    <location>
        <begin position="510"/>
        <end position="534"/>
    </location>
</feature>
<dbReference type="GO" id="GO:0022857">
    <property type="term" value="F:transmembrane transporter activity"/>
    <property type="evidence" value="ECO:0007669"/>
    <property type="project" value="InterPro"/>
</dbReference>
<feature type="region of interest" description="Disordered" evidence="1">
    <location>
        <begin position="322"/>
        <end position="351"/>
    </location>
</feature>
<dbReference type="Gene3D" id="1.20.1250.20">
    <property type="entry name" value="MFS general substrate transporter like domains"/>
    <property type="match status" value="1"/>
</dbReference>
<feature type="transmembrane region" description="Helical" evidence="2">
    <location>
        <begin position="446"/>
        <end position="464"/>
    </location>
</feature>
<keyword evidence="2" id="KW-0472">Membrane</keyword>
<accession>A0A7S2PEL0</accession>
<feature type="transmembrane region" description="Helical" evidence="2">
    <location>
        <begin position="546"/>
        <end position="566"/>
    </location>
</feature>
<keyword evidence="2" id="KW-1133">Transmembrane helix</keyword>